<keyword evidence="4" id="KW-0964">Secreted</keyword>
<reference evidence="11" key="1">
    <citation type="submission" date="2020-12" db="EMBL/GenBank/DDBJ databases">
        <title>Vagococcus allomyrinae sp. nov. and Enterococcus lavae sp. nov., isolated from the larvae of Allomyrina dichotoma.</title>
        <authorList>
            <person name="Lee S.D."/>
        </authorList>
    </citation>
    <scope>NUCLEOTIDE SEQUENCE</scope>
    <source>
        <strain evidence="11">BWB3-3</strain>
    </source>
</reference>
<keyword evidence="8" id="KW-0472">Membrane</keyword>
<gene>
    <name evidence="11" type="ORF">I6N95_16915</name>
</gene>
<dbReference type="SUPFAM" id="SSF49478">
    <property type="entry name" value="Cna protein B-type domain"/>
    <property type="match status" value="7"/>
</dbReference>
<dbReference type="PANTHER" id="PTHR36108">
    <property type="entry name" value="COLOSSIN-B-RELATED"/>
    <property type="match status" value="1"/>
</dbReference>
<evidence type="ECO:0000256" key="4">
    <source>
        <dbReference type="ARBA" id="ARBA00022525"/>
    </source>
</evidence>
<keyword evidence="3" id="KW-0134">Cell wall</keyword>
<proteinExistence type="inferred from homology"/>
<dbReference type="InterPro" id="IPR041033">
    <property type="entry name" value="SpaA_PFL_dom_1"/>
</dbReference>
<evidence type="ECO:0000313" key="11">
    <source>
        <dbReference type="EMBL" id="MBP1042700.1"/>
    </source>
</evidence>
<comment type="caution">
    <text evidence="11">The sequence shown here is derived from an EMBL/GenBank/DDBJ whole genome shotgun (WGS) entry which is preliminary data.</text>
</comment>
<feature type="chain" id="PRO_5038734085" description="FHA domain-containing protein" evidence="9">
    <location>
        <begin position="26"/>
        <end position="2014"/>
    </location>
</feature>
<feature type="transmembrane region" description="Helical" evidence="8">
    <location>
        <begin position="1988"/>
        <end position="2007"/>
    </location>
</feature>
<dbReference type="InterPro" id="IPR013783">
    <property type="entry name" value="Ig-like_fold"/>
</dbReference>
<dbReference type="Gene3D" id="2.60.40.1280">
    <property type="match status" value="1"/>
</dbReference>
<dbReference type="GO" id="GO:0007155">
    <property type="term" value="P:cell adhesion"/>
    <property type="evidence" value="ECO:0007669"/>
    <property type="project" value="InterPro"/>
</dbReference>
<comment type="subcellular location">
    <subcellularLocation>
        <location evidence="1">Secreted</location>
        <location evidence="1">Cell wall</location>
        <topology evidence="1">Peptidoglycan-anchor</topology>
    </subcellularLocation>
</comment>
<feature type="region of interest" description="Disordered" evidence="7">
    <location>
        <begin position="146"/>
        <end position="191"/>
    </location>
</feature>
<dbReference type="SUPFAM" id="SSF49401">
    <property type="entry name" value="Bacterial adhesins"/>
    <property type="match status" value="6"/>
</dbReference>
<dbReference type="Gene3D" id="2.60.40.10">
    <property type="entry name" value="Immunoglobulins"/>
    <property type="match status" value="9"/>
</dbReference>
<dbReference type="InterPro" id="IPR008966">
    <property type="entry name" value="Adhesion_dom_sf"/>
</dbReference>
<evidence type="ECO:0000256" key="9">
    <source>
        <dbReference type="SAM" id="SignalP"/>
    </source>
</evidence>
<feature type="compositionally biased region" description="Polar residues" evidence="7">
    <location>
        <begin position="170"/>
        <end position="180"/>
    </location>
</feature>
<protein>
    <recommendedName>
        <fullName evidence="10">FHA domain-containing protein</fullName>
    </recommendedName>
</protein>
<evidence type="ECO:0000256" key="5">
    <source>
        <dbReference type="ARBA" id="ARBA00022729"/>
    </source>
</evidence>
<evidence type="ECO:0000256" key="8">
    <source>
        <dbReference type="SAM" id="Phobius"/>
    </source>
</evidence>
<dbReference type="InterPro" id="IPR041171">
    <property type="entry name" value="SDR_Ig"/>
</dbReference>
<name>A0A940PDA2_9ENTE</name>
<comment type="similarity">
    <text evidence="2">Belongs to the serine-aspartate repeat-containing protein (SDr) family.</text>
</comment>
<feature type="signal peptide" evidence="9">
    <location>
        <begin position="1"/>
        <end position="25"/>
    </location>
</feature>
<evidence type="ECO:0000259" key="10">
    <source>
        <dbReference type="PROSITE" id="PS50006"/>
    </source>
</evidence>
<keyword evidence="12" id="KW-1185">Reference proteome</keyword>
<feature type="region of interest" description="Disordered" evidence="7">
    <location>
        <begin position="1043"/>
        <end position="1080"/>
    </location>
</feature>
<dbReference type="InterPro" id="IPR011252">
    <property type="entry name" value="Fibrogen-bd_dom1"/>
</dbReference>
<feature type="region of interest" description="Disordered" evidence="7">
    <location>
        <begin position="747"/>
        <end position="774"/>
    </location>
</feature>
<dbReference type="InterPro" id="IPR000253">
    <property type="entry name" value="FHA_dom"/>
</dbReference>
<dbReference type="Pfam" id="PF17961">
    <property type="entry name" value="Big_8"/>
    <property type="match status" value="1"/>
</dbReference>
<evidence type="ECO:0000313" key="12">
    <source>
        <dbReference type="Proteomes" id="UP000674938"/>
    </source>
</evidence>
<accession>A0A940PDA2</accession>
<dbReference type="PROSITE" id="PS50006">
    <property type="entry name" value="FHA_DOMAIN"/>
    <property type="match status" value="1"/>
</dbReference>
<evidence type="ECO:0000256" key="2">
    <source>
        <dbReference type="ARBA" id="ARBA00007257"/>
    </source>
</evidence>
<dbReference type="InterPro" id="IPR008456">
    <property type="entry name" value="Collagen-bd_dom"/>
</dbReference>
<organism evidence="11 12">
    <name type="scientific">Vagococcus allomyrinae</name>
    <dbReference type="NCBI Taxonomy" id="2794353"/>
    <lineage>
        <taxon>Bacteria</taxon>
        <taxon>Bacillati</taxon>
        <taxon>Bacillota</taxon>
        <taxon>Bacilli</taxon>
        <taxon>Lactobacillales</taxon>
        <taxon>Enterococcaceae</taxon>
        <taxon>Vagococcus</taxon>
    </lineage>
</organism>
<sequence length="2014" mass="221114">MKKTIHICLTLILLLQAFMPQLVLAEAALADDSTGVVKAQFSQESQKEQFSLNLDLQPDPKNRTYEIQVSESVRLTEGEEAVNDRQGVPQGTVSVNNNLVKVNLFEGINSLISLSLKGEVISVADQGVAVTLADQRLTVPFPSQWLAVEPTTEEPTSSISSSAETDESALTTTEGTSTSEPLAEPDARRDPLNIKELYDQLGLSDDFLTDMTLNYTDAEGNPIENPTIDDIIHFSLAFSLSEEVRQLMEAGDYYEMSLPDTITITQSQQFELKDANGNTYANVTIGTDGKVRITFTDEIKHASEIEGECHFTGGFNKESIGGPGEITIIPPGHEDLENTVTIKPNYTGDNIDKKGHFDQEQNPDKIIWDVDVNKALDSLSNATVTESLPKGTIYESVKVYKVQVDFAGKVVPGSEVLADPSEYTVDADGTVHFKEMKDAYRLEYTTKIAEEAKPSSGGMVDFLNHASLTADDLAEATTEATVSGKYGSEITKVKGNYNSADQTIDWKLLYNYGEKTISNGTITDTFQDDQMFLVDGSVKLYQVTFDQAGNPQRGRELVEGTDYRLIKTADGFKIEFIGELNTAVDVAYKTGYDGIVDENTTINNAVVTDTGEEDHGSGNLVPQNVIKKLGKVDYNQHTAAWNIDVNLNHYSMNHWQLKDTLSDGLRLKTETFVIYDKDSQKNLDLGTDYTLDYDVATNVIKVVFIGNYQKTDHAFRVSYTTDYDPDLVSANDPDKYFRNTAQVDWETDDGDHVTDEDHADFKPNEPTKYNGSKSGSYNAKDKTITWTIAVNYGDQDIENAKLTDPISTDQQFVWRSLKIYHYTVSSSGAILKGAELSRAEYRAFGIQEPSATNNQTLNIDFPDGQAGQYVVEFKTSVAGQQIHETYDNDAVFSNDNYEDHSLHGQVTVNHGDEMGTKTGKQDDDGFVNWSVTLNGSQSTLYDVTVEDVPSANQAIDVASLHIFQTTVNQQGDISIDRNQELVKDQDYTVVMVTDNVTGQQKMTIKFINGYQQIEAPLIMEYKAMVFLEGNQGTVSNAIHITSEGKTETDTDTDGETEVNVTEGGGSSSGHRGAITLKKTGEDGKVLPEGATFELWDRHQSQLLRSGTVGQDGLITFGNLPYGDYLLKETGTLTALGYTIDQELVDGKLVTINEGTTAGEVLIIQNKLSQVQLIKQNEAGKRLAKAEFKLERYDQQTDSWLEQKTAPLISDQHGKLTIKGLTAGKYRLTETKAPAGYMVNSTPIPFEVIENQDHQLIQVGMTEPFINYQASLSFIKKTETGQGLQGATFGLYAQTNPNQLLAKATSGTDGKVLFSPVAPGTYQIKELAAPNGYLLNKQVLEKIKVPESAEGALGTIEIGQDLVNYQGSAEIRKYGLKQSEKMPLSGIEFSLEDSQGKEVSRGVTKADGTYEVTGLAPGIYYFKEISVGTTGYILNTEKVKVVIPENVEGKPEKVKVDMVNYLGSFAIQKVDGQGNPLVGAEFSLYTASRDLVAAGLTSDAKGMVTYEDLSPGKYYLVETKAPISQDGQAYVKNDYPIWLTVADRYQGKPELIELGQFQNFKGKIELTKKGQGKLPIAGAEFTLYRWDGQQESLVTDRENPIKVGTDGHINIDNLGPGNYKLVETKAPNGYVINTQPLYFVIREGEQTAPPVEEVSMTNYEVGIKARKVSEGHPFPVGLAGAEFEILDKAGKKVTVYDQNGQDTTTIISDQQGELTANGLGAGEYRLVEVKAPSGYILNTTPTHFVINDSLGEPEDLVVELGDIVNYQGEMEVIKADSQGRDLSGGEFEIRNDAGQVVSVIGQLGLETKRLVALDGMIMAKGLAPGRYSLVELKAPEGYIRESDEQLITFDIAEKGQGQANLASNTLYQGRLTNYQGSVRLTKRDNQTKATLTGAEFSLFTADGRLIKDQLVTNDSGEIVYEQLAPGNYYFRETKAPNGYQLGTENHAFTIERESRHQPEEIQLSVTNQKLVPVKKAPLPKGPLGQFGEAPSASLLVVGLLLIFLVMLLKRHQASE</sequence>
<evidence type="ECO:0000256" key="3">
    <source>
        <dbReference type="ARBA" id="ARBA00022512"/>
    </source>
</evidence>
<keyword evidence="6" id="KW-0572">Peptidoglycan-anchor</keyword>
<evidence type="ECO:0000256" key="6">
    <source>
        <dbReference type="ARBA" id="ARBA00023088"/>
    </source>
</evidence>
<feature type="compositionally biased region" description="Basic and acidic residues" evidence="7">
    <location>
        <begin position="750"/>
        <end position="765"/>
    </location>
</feature>
<dbReference type="GO" id="GO:0005518">
    <property type="term" value="F:collagen binding"/>
    <property type="evidence" value="ECO:0007669"/>
    <property type="project" value="InterPro"/>
</dbReference>
<dbReference type="Pfam" id="PF17802">
    <property type="entry name" value="SpaA"/>
    <property type="match status" value="9"/>
</dbReference>
<feature type="compositionally biased region" description="Low complexity" evidence="7">
    <location>
        <begin position="149"/>
        <end position="163"/>
    </location>
</feature>
<keyword evidence="8" id="KW-1133">Transmembrane helix</keyword>
<keyword evidence="5 9" id="KW-0732">Signal</keyword>
<evidence type="ECO:0000256" key="1">
    <source>
        <dbReference type="ARBA" id="ARBA00004168"/>
    </source>
</evidence>
<dbReference type="Gene3D" id="2.60.40.740">
    <property type="match status" value="5"/>
</dbReference>
<feature type="domain" description="FHA" evidence="10">
    <location>
        <begin position="1187"/>
        <end position="1243"/>
    </location>
</feature>
<evidence type="ECO:0000256" key="7">
    <source>
        <dbReference type="SAM" id="MobiDB-lite"/>
    </source>
</evidence>
<dbReference type="EMBL" id="JAEEGA010000011">
    <property type="protein sequence ID" value="MBP1042700.1"/>
    <property type="molecule type" value="Genomic_DNA"/>
</dbReference>
<dbReference type="PANTHER" id="PTHR36108:SF13">
    <property type="entry name" value="COLOSSIN-B-RELATED"/>
    <property type="match status" value="1"/>
</dbReference>
<dbReference type="Proteomes" id="UP000674938">
    <property type="component" value="Unassembled WGS sequence"/>
</dbReference>
<dbReference type="Pfam" id="PF05737">
    <property type="entry name" value="Collagen_bind"/>
    <property type="match status" value="4"/>
</dbReference>
<keyword evidence="8" id="KW-0812">Transmembrane</keyword>
<dbReference type="RefSeq" id="WP_209530115.1">
    <property type="nucleotide sequence ID" value="NZ_JAEEGA010000011.1"/>
</dbReference>